<dbReference type="Pfam" id="PF05345">
    <property type="entry name" value="He_PIG"/>
    <property type="match status" value="1"/>
</dbReference>
<dbReference type="Gene3D" id="2.60.120.1060">
    <property type="entry name" value="NPCBM/NEW2 domain"/>
    <property type="match status" value="1"/>
</dbReference>
<evidence type="ECO:0000256" key="2">
    <source>
        <dbReference type="ARBA" id="ARBA00022729"/>
    </source>
</evidence>
<dbReference type="Pfam" id="PF16499">
    <property type="entry name" value="Melibiase_2"/>
    <property type="match status" value="1"/>
</dbReference>
<dbReference type="SUPFAM" id="SSF51445">
    <property type="entry name" value="(Trans)glycosidases"/>
    <property type="match status" value="1"/>
</dbReference>
<gene>
    <name evidence="9" type="ORF">Cop2CBH44_17720</name>
</gene>
<evidence type="ECO:0000256" key="3">
    <source>
        <dbReference type="ARBA" id="ARBA00022801"/>
    </source>
</evidence>
<dbReference type="PANTHER" id="PTHR11452">
    <property type="entry name" value="ALPHA-GALACTOSIDASE/ALPHA-N-ACETYLGALACTOSAMINIDASE"/>
    <property type="match status" value="1"/>
</dbReference>
<dbReference type="InterPro" id="IPR013222">
    <property type="entry name" value="Glyco_hyd_98_carb-bd"/>
</dbReference>
<evidence type="ECO:0000313" key="9">
    <source>
        <dbReference type="EMBL" id="BCI63419.1"/>
    </source>
</evidence>
<evidence type="ECO:0000256" key="6">
    <source>
        <dbReference type="RuleBase" id="RU361168"/>
    </source>
</evidence>
<feature type="signal peptide" evidence="7">
    <location>
        <begin position="1"/>
        <end position="24"/>
    </location>
</feature>
<dbReference type="InterPro" id="IPR041233">
    <property type="entry name" value="Melibiase_C"/>
</dbReference>
<dbReference type="Pfam" id="PF08305">
    <property type="entry name" value="NPCBM"/>
    <property type="match status" value="1"/>
</dbReference>
<dbReference type="Pfam" id="PF17801">
    <property type="entry name" value="Melibiase_C"/>
    <property type="match status" value="1"/>
</dbReference>
<dbReference type="SMART" id="SM00776">
    <property type="entry name" value="NPCBM"/>
    <property type="match status" value="1"/>
</dbReference>
<keyword evidence="5 6" id="KW-0326">Glycosidase</keyword>
<dbReference type="CDD" id="cd14792">
    <property type="entry name" value="GH27"/>
    <property type="match status" value="1"/>
</dbReference>
<dbReference type="PRINTS" id="PR00740">
    <property type="entry name" value="GLHYDRLASE27"/>
</dbReference>
<dbReference type="GO" id="GO:0005975">
    <property type="term" value="P:carbohydrate metabolic process"/>
    <property type="evidence" value="ECO:0007669"/>
    <property type="project" value="InterPro"/>
</dbReference>
<dbReference type="InterPro" id="IPR013783">
    <property type="entry name" value="Ig-like_fold"/>
</dbReference>
<comment type="catalytic activity">
    <reaction evidence="6">
        <text>Hydrolysis of terminal, non-reducing alpha-D-galactose residues in alpha-D-galactosides, including galactose oligosaccharides, galactomannans and galactolipids.</text>
        <dbReference type="EC" id="3.2.1.22"/>
    </reaction>
</comment>
<dbReference type="SUPFAM" id="SSF49313">
    <property type="entry name" value="Cadherin-like"/>
    <property type="match status" value="1"/>
</dbReference>
<keyword evidence="3 6" id="KW-0378">Hydrolase</keyword>
<comment type="similarity">
    <text evidence="1 6">Belongs to the glycosyl hydrolase 27 family.</text>
</comment>
<dbReference type="EC" id="3.2.1.22" evidence="6"/>
<organism evidence="9 10">
    <name type="scientific">Coprobacter secundus subsp. similis</name>
    <dbReference type="NCBI Taxonomy" id="2751153"/>
    <lineage>
        <taxon>Bacteria</taxon>
        <taxon>Pseudomonadati</taxon>
        <taxon>Bacteroidota</taxon>
        <taxon>Bacteroidia</taxon>
        <taxon>Bacteroidales</taxon>
        <taxon>Barnesiellaceae</taxon>
        <taxon>Coprobacter</taxon>
    </lineage>
</organism>
<evidence type="ECO:0000256" key="5">
    <source>
        <dbReference type="ARBA" id="ARBA00023295"/>
    </source>
</evidence>
<dbReference type="InterPro" id="IPR008979">
    <property type="entry name" value="Galactose-bd-like_sf"/>
</dbReference>
<dbReference type="AlphaFoldDB" id="A0A7G1HUJ4"/>
<dbReference type="GO" id="GO:0004557">
    <property type="term" value="F:alpha-galactosidase activity"/>
    <property type="evidence" value="ECO:0007669"/>
    <property type="project" value="UniProtKB-EC"/>
</dbReference>
<dbReference type="Gene3D" id="2.60.40.10">
    <property type="entry name" value="Immunoglobulins"/>
    <property type="match status" value="1"/>
</dbReference>
<dbReference type="InterPro" id="IPR015919">
    <property type="entry name" value="Cadherin-like_sf"/>
</dbReference>
<sequence>MKNKPGYRSFLFLLLVFILSNCHTRTKTVWLDELDISNADQATGIARSNQSMWQTPLTIAGDTFKRGVGTHASGILRINLDGKTEYFSTMVGIDDSAPQNELAQASAEFIIIGDNKVLWKSGIMHGGDKALKTEVNTKGIKSLILCIDHCGDGISGDRTNWVNARFVFHGDTPYTIKRPKEAEYILTPPEPKIPRINAPYIHGARPGNPFLFNLPISGERPLNITAKNLPKSLHLDAQTGIITGTAPNTGEYIITVTAENKYGKDTHDITIKSGNKISLTPPMGWNSWNVFGADIDDKKIREIADAMVELGLPKYGYTYINIDDGWQGKRGGKYNAIMPNEKFPDMKNLVEYIHKKGLKIGIYSSPWVQTFAGYIGGSADTPDGKINKSERRTGAYSFAENDVKQWCEWGFDYLKYDWVTNDVKNTSEMSKLLAHSGRDIVFSISNAAPFDLANKWAKLTNAWRTTGDIHDSWCSMTTIGFLQDKWQPYAGPGHWNDPDMLIVGKVGWGDEIRTTGLSPNEQYTHITLWSILAAPLLIGCDLRLIDDFTLNLLKNNEVIAVNQDPAGIQGHRVYFDEEKQIEVWARPLNDGSWAIGLFNLGEEQQSISITWDKLSISGKQIVRNLWKQKDMGIFDNGYTANVPSHGTIFIKITPYK</sequence>
<evidence type="ECO:0000313" key="10">
    <source>
        <dbReference type="Proteomes" id="UP000594042"/>
    </source>
</evidence>
<dbReference type="GO" id="GO:0016020">
    <property type="term" value="C:membrane"/>
    <property type="evidence" value="ECO:0007669"/>
    <property type="project" value="InterPro"/>
</dbReference>
<keyword evidence="10" id="KW-1185">Reference proteome</keyword>
<evidence type="ECO:0000256" key="1">
    <source>
        <dbReference type="ARBA" id="ARBA00009743"/>
    </source>
</evidence>
<protein>
    <recommendedName>
        <fullName evidence="6">Alpha-galactosidase</fullName>
        <ecNumber evidence="6">3.2.1.22</ecNumber>
    </recommendedName>
    <alternativeName>
        <fullName evidence="6">Melibiase</fullName>
    </alternativeName>
</protein>
<feature type="domain" description="Glycosyl hydrolase family 98 putative carbohydrate-binding module" evidence="8">
    <location>
        <begin position="25"/>
        <end position="168"/>
    </location>
</feature>
<proteinExistence type="inferred from homology"/>
<dbReference type="InterPro" id="IPR017853">
    <property type="entry name" value="GH"/>
</dbReference>
<dbReference type="GO" id="GO:0005509">
    <property type="term" value="F:calcium ion binding"/>
    <property type="evidence" value="ECO:0007669"/>
    <property type="project" value="InterPro"/>
</dbReference>
<name>A0A7G1HUJ4_9BACT</name>
<dbReference type="FunFam" id="2.60.40.1180:FF:000008">
    <property type="entry name" value="Alpha-galactosidase"/>
    <property type="match status" value="1"/>
</dbReference>
<evidence type="ECO:0000256" key="7">
    <source>
        <dbReference type="SAM" id="SignalP"/>
    </source>
</evidence>
<keyword evidence="2 7" id="KW-0732">Signal</keyword>
<dbReference type="SUPFAM" id="SSF51011">
    <property type="entry name" value="Glycosyl hydrolase domain"/>
    <property type="match status" value="1"/>
</dbReference>
<accession>A0A7G1HUJ4</accession>
<dbReference type="EMBL" id="AP023322">
    <property type="protein sequence ID" value="BCI63419.1"/>
    <property type="molecule type" value="Genomic_DNA"/>
</dbReference>
<evidence type="ECO:0000259" key="8">
    <source>
        <dbReference type="SMART" id="SM00776"/>
    </source>
</evidence>
<reference evidence="10" key="1">
    <citation type="submission" date="2020-07" db="EMBL/GenBank/DDBJ databases">
        <title>Complete genome sequencing of Coprobacter sp. strain 2CBH44.</title>
        <authorList>
            <person name="Sakamoto M."/>
            <person name="Murakami T."/>
            <person name="Mori H."/>
        </authorList>
    </citation>
    <scope>NUCLEOTIDE SEQUENCE [LARGE SCALE GENOMIC DNA]</scope>
    <source>
        <strain evidence="10">2CBH44</strain>
    </source>
</reference>
<dbReference type="InterPro" id="IPR002241">
    <property type="entry name" value="Glyco_hydro_27"/>
</dbReference>
<dbReference type="PANTHER" id="PTHR11452:SF75">
    <property type="entry name" value="ALPHA-GALACTOSIDASE MEL1"/>
    <property type="match status" value="1"/>
</dbReference>
<dbReference type="KEGG" id="copr:Cop2CBH44_17720"/>
<dbReference type="SUPFAM" id="SSF49785">
    <property type="entry name" value="Galactose-binding domain-like"/>
    <property type="match status" value="1"/>
</dbReference>
<dbReference type="Proteomes" id="UP000594042">
    <property type="component" value="Chromosome"/>
</dbReference>
<dbReference type="InterPro" id="IPR038637">
    <property type="entry name" value="NPCBM_sf"/>
</dbReference>
<feature type="chain" id="PRO_5028925527" description="Alpha-galactosidase" evidence="7">
    <location>
        <begin position="25"/>
        <end position="656"/>
    </location>
</feature>
<dbReference type="InterPro" id="IPR013780">
    <property type="entry name" value="Glyco_hydro_b"/>
</dbReference>
<dbReference type="RefSeq" id="WP_200754660.1">
    <property type="nucleotide sequence ID" value="NZ_AP023322.1"/>
</dbReference>
<dbReference type="InterPro" id="IPR013785">
    <property type="entry name" value="Aldolase_TIM"/>
</dbReference>
<dbReference type="Gene3D" id="3.20.20.70">
    <property type="entry name" value="Aldolase class I"/>
    <property type="match status" value="1"/>
</dbReference>
<keyword evidence="4 6" id="KW-1015">Disulfide bond</keyword>
<evidence type="ECO:0000256" key="4">
    <source>
        <dbReference type="ARBA" id="ARBA00023157"/>
    </source>
</evidence>
<dbReference type="Gene3D" id="2.60.40.1180">
    <property type="entry name" value="Golgi alpha-mannosidase II"/>
    <property type="match status" value="1"/>
</dbReference>